<proteinExistence type="inferred from homology"/>
<evidence type="ECO:0000259" key="3">
    <source>
        <dbReference type="Pfam" id="PF00561"/>
    </source>
</evidence>
<dbReference type="Gene3D" id="3.40.50.1820">
    <property type="entry name" value="alpha/beta hydrolase"/>
    <property type="match status" value="1"/>
</dbReference>
<dbReference type="EMBL" id="DAKRPA010000144">
    <property type="protein sequence ID" value="DAZ97164.1"/>
    <property type="molecule type" value="Genomic_DNA"/>
</dbReference>
<sequence>MANLPGFGSSTIASPSVEKFSMKAVTAKLAEVLDHFKVDAAVVVGHGVGAQLAWRMCHHYPDRVLAVCSLGTPYEPPSSILVSTDAELVLAPQMTFLKTFADATEMQVQLDKDPLQFFHAIFGGQFAIARRQQFYFQDSDESTNLGNDSTLFVSSAELETYVKEFKRSGFQGPSRYFATRKINHDDEQHLGRQITHPALFIGGDRDALVRQTLASTMKTFIPRLQSVRINGAGHWVHWERREQVNDMLIQWLEDVASPPRMLRPSSPRHLTPGPIVARL</sequence>
<comment type="caution">
    <text evidence="4">The sequence shown here is derived from an EMBL/GenBank/DDBJ whole genome shotgun (WGS) entry which is preliminary data.</text>
</comment>
<organism evidence="4 5">
    <name type="scientific">Lagenidium giganteum</name>
    <dbReference type="NCBI Taxonomy" id="4803"/>
    <lineage>
        <taxon>Eukaryota</taxon>
        <taxon>Sar</taxon>
        <taxon>Stramenopiles</taxon>
        <taxon>Oomycota</taxon>
        <taxon>Peronosporomycetes</taxon>
        <taxon>Pythiales</taxon>
        <taxon>Pythiaceae</taxon>
    </lineage>
</organism>
<keyword evidence="1" id="KW-0378">Hydrolase</keyword>
<comment type="similarity">
    <text evidence="2">Belongs to the AB hydrolase superfamily. Epoxide hydrolase family.</text>
</comment>
<dbReference type="AlphaFoldDB" id="A0AAV2YUX2"/>
<dbReference type="InterPro" id="IPR000639">
    <property type="entry name" value="Epox_hydrolase-like"/>
</dbReference>
<dbReference type="GO" id="GO:0016787">
    <property type="term" value="F:hydrolase activity"/>
    <property type="evidence" value="ECO:0007669"/>
    <property type="project" value="UniProtKB-KW"/>
</dbReference>
<protein>
    <recommendedName>
        <fullName evidence="3">AB hydrolase-1 domain-containing protein</fullName>
    </recommendedName>
</protein>
<keyword evidence="5" id="KW-1185">Reference proteome</keyword>
<dbReference type="InterPro" id="IPR029058">
    <property type="entry name" value="AB_hydrolase_fold"/>
</dbReference>
<evidence type="ECO:0000313" key="4">
    <source>
        <dbReference type="EMBL" id="DAZ97164.1"/>
    </source>
</evidence>
<dbReference type="Pfam" id="PF00561">
    <property type="entry name" value="Abhydrolase_1"/>
    <property type="match status" value="1"/>
</dbReference>
<feature type="domain" description="AB hydrolase-1" evidence="3">
    <location>
        <begin position="2"/>
        <end position="240"/>
    </location>
</feature>
<dbReference type="Proteomes" id="UP001146120">
    <property type="component" value="Unassembled WGS sequence"/>
</dbReference>
<reference evidence="4" key="1">
    <citation type="submission" date="2022-11" db="EMBL/GenBank/DDBJ databases">
        <authorList>
            <person name="Morgan W.R."/>
            <person name="Tartar A."/>
        </authorList>
    </citation>
    <scope>NUCLEOTIDE SEQUENCE</scope>
    <source>
        <strain evidence="4">ARSEF 373</strain>
    </source>
</reference>
<gene>
    <name evidence="4" type="ORF">N0F65_004014</name>
</gene>
<dbReference type="PRINTS" id="PR00412">
    <property type="entry name" value="EPOXHYDRLASE"/>
</dbReference>
<dbReference type="SUPFAM" id="SSF53474">
    <property type="entry name" value="alpha/beta-Hydrolases"/>
    <property type="match status" value="1"/>
</dbReference>
<evidence type="ECO:0000256" key="1">
    <source>
        <dbReference type="ARBA" id="ARBA00022801"/>
    </source>
</evidence>
<dbReference type="PANTHER" id="PTHR43329">
    <property type="entry name" value="EPOXIDE HYDROLASE"/>
    <property type="match status" value="1"/>
</dbReference>
<dbReference type="InterPro" id="IPR000073">
    <property type="entry name" value="AB_hydrolase_1"/>
</dbReference>
<accession>A0AAV2YUX2</accession>
<name>A0AAV2YUX2_9STRA</name>
<reference evidence="4" key="2">
    <citation type="journal article" date="2023" name="Microbiol Resour">
        <title>Decontamination and Annotation of the Draft Genome Sequence of the Oomycete Lagenidium giganteum ARSEF 373.</title>
        <authorList>
            <person name="Morgan W.R."/>
            <person name="Tartar A."/>
        </authorList>
    </citation>
    <scope>NUCLEOTIDE SEQUENCE</scope>
    <source>
        <strain evidence="4">ARSEF 373</strain>
    </source>
</reference>
<evidence type="ECO:0000256" key="2">
    <source>
        <dbReference type="ARBA" id="ARBA00038334"/>
    </source>
</evidence>
<evidence type="ECO:0000313" key="5">
    <source>
        <dbReference type="Proteomes" id="UP001146120"/>
    </source>
</evidence>